<dbReference type="Proteomes" id="UP000095751">
    <property type="component" value="Unassembled WGS sequence"/>
</dbReference>
<organism evidence="2 3">
    <name type="scientific">Fragilariopsis cylindrus CCMP1102</name>
    <dbReference type="NCBI Taxonomy" id="635003"/>
    <lineage>
        <taxon>Eukaryota</taxon>
        <taxon>Sar</taxon>
        <taxon>Stramenopiles</taxon>
        <taxon>Ochrophyta</taxon>
        <taxon>Bacillariophyta</taxon>
        <taxon>Bacillariophyceae</taxon>
        <taxon>Bacillariophycidae</taxon>
        <taxon>Bacillariales</taxon>
        <taxon>Bacillariaceae</taxon>
        <taxon>Fragilariopsis</taxon>
    </lineage>
</organism>
<dbReference type="AlphaFoldDB" id="A0A1E7EJP1"/>
<dbReference type="PANTHER" id="PTHR47032">
    <property type="entry name" value="UDP-D-XYLOSE:L-FUCOSE ALPHA-1,3-D-XYLOSYLTRANSFERASE-RELATED"/>
    <property type="match status" value="1"/>
</dbReference>
<proteinExistence type="predicted"/>
<gene>
    <name evidence="2" type="ORF">FRACYDRAFT_202684</name>
</gene>
<evidence type="ECO:0000259" key="1">
    <source>
        <dbReference type="Pfam" id="PF03407"/>
    </source>
</evidence>
<dbReference type="PANTHER" id="PTHR47032:SF1">
    <property type="entry name" value="UDP-D-XYLOSE:L-FUCOSE ALPHA-1,3-D-XYLOSYLTRANSFERASE-RELATED"/>
    <property type="match status" value="1"/>
</dbReference>
<accession>A0A1E7EJP1</accession>
<reference evidence="2 3" key="1">
    <citation type="submission" date="2016-09" db="EMBL/GenBank/DDBJ databases">
        <title>Extensive genetic diversity and differential bi-allelic expression allows diatom success in the polar Southern Ocean.</title>
        <authorList>
            <consortium name="DOE Joint Genome Institute"/>
            <person name="Mock T."/>
            <person name="Otillar R.P."/>
            <person name="Strauss J."/>
            <person name="Dupont C."/>
            <person name="Frickenhaus S."/>
            <person name="Maumus F."/>
            <person name="Mcmullan M."/>
            <person name="Sanges R."/>
            <person name="Schmutz J."/>
            <person name="Toseland A."/>
            <person name="Valas R."/>
            <person name="Veluchamy A."/>
            <person name="Ward B.J."/>
            <person name="Allen A."/>
            <person name="Barry K."/>
            <person name="Falciatore A."/>
            <person name="Ferrante M."/>
            <person name="Fortunato A.E."/>
            <person name="Gloeckner G."/>
            <person name="Gruber A."/>
            <person name="Hipkin R."/>
            <person name="Janech M."/>
            <person name="Kroth P."/>
            <person name="Leese F."/>
            <person name="Lindquist E."/>
            <person name="Lyon B.R."/>
            <person name="Martin J."/>
            <person name="Mayer C."/>
            <person name="Parker M."/>
            <person name="Quesneville H."/>
            <person name="Raymond J."/>
            <person name="Uhlig C."/>
            <person name="Valentin K.U."/>
            <person name="Worden A.Z."/>
            <person name="Armbrust E.V."/>
            <person name="Bowler C."/>
            <person name="Green B."/>
            <person name="Moulton V."/>
            <person name="Van Oosterhout C."/>
            <person name="Grigoriev I."/>
        </authorList>
    </citation>
    <scope>NUCLEOTIDE SEQUENCE [LARGE SCALE GENOMIC DNA]</scope>
    <source>
        <strain evidence="2 3">CCMP1102</strain>
    </source>
</reference>
<sequence length="491" mass="56667">MDYATVPRDDFNELLEIGVPMDDVSDKDGMKEVLVLYTDERTLPFRKKQDKKKNFGSKEGIDAQTALENCHTVRVILQEPAKGNGKRQCIAIVSQWESWHIHKFMRMPKKYDGVQVDVKYPLRYVSRSMQDSGKDNKFPELHKDTIPSYAGLIEYLTNLDRILNELKPILSDALKQSNHGDTSTTSNVMKKSKSMVVMVCNKGQAHLFHNFVCNARSKGLDLSRIIMFATDKYTVQLCHDLNIHVYYDETIFGAMPEIAARRYGDKIFSQMMMAKVYCVHLVMSLGYDVLFQDVDVIWNQNPLEYLTTKESKEWDMMFQDDGSRQARYNPYSPNTGFYFVRNTPLTMYFFGSLLRMGDLISATKSHQAALSALLAEFAGWKGLRVKVWHKGGDTLFPGGFEYHQSKDYMRKMIADEIQPYIFHMSWTANKDNKKLFFEQMGYWYTQEGNGCNGIDCCLPQANITCHYKDKPSKIPCKNSPPIDRNGKSFWK</sequence>
<name>A0A1E7EJP1_9STRA</name>
<dbReference type="KEGG" id="fcy:FRACYDRAFT_202684"/>
<dbReference type="Pfam" id="PF03407">
    <property type="entry name" value="Nucleotid_trans"/>
    <property type="match status" value="1"/>
</dbReference>
<dbReference type="GO" id="GO:0005794">
    <property type="term" value="C:Golgi apparatus"/>
    <property type="evidence" value="ECO:0007669"/>
    <property type="project" value="TreeGrafter"/>
</dbReference>
<feature type="domain" description="Nucleotide-diphospho-sugar transferase" evidence="1">
    <location>
        <begin position="222"/>
        <end position="433"/>
    </location>
</feature>
<evidence type="ECO:0000313" key="3">
    <source>
        <dbReference type="Proteomes" id="UP000095751"/>
    </source>
</evidence>
<protein>
    <recommendedName>
        <fullName evidence="1">Nucleotide-diphospho-sugar transferase domain-containing protein</fullName>
    </recommendedName>
</protein>
<dbReference type="InParanoid" id="A0A1E7EJP1"/>
<dbReference type="InterPro" id="IPR052636">
    <property type="entry name" value="UDP-D-xylose:L-fucose_XylT"/>
</dbReference>
<dbReference type="EMBL" id="KV784429">
    <property type="protein sequence ID" value="OEU06100.1"/>
    <property type="molecule type" value="Genomic_DNA"/>
</dbReference>
<keyword evidence="3" id="KW-1185">Reference proteome</keyword>
<dbReference type="InterPro" id="IPR005069">
    <property type="entry name" value="Nucl-diP-sugar_transferase"/>
</dbReference>
<dbReference type="OrthoDB" id="540503at2759"/>
<dbReference type="GO" id="GO:0016757">
    <property type="term" value="F:glycosyltransferase activity"/>
    <property type="evidence" value="ECO:0007669"/>
    <property type="project" value="TreeGrafter"/>
</dbReference>
<evidence type="ECO:0000313" key="2">
    <source>
        <dbReference type="EMBL" id="OEU06100.1"/>
    </source>
</evidence>